<gene>
    <name evidence="1" type="ORF">EVAR_99812_1</name>
</gene>
<sequence>MTNALQFHHAHSINLLPVNPRFAIACGACLPSHLDLFARSCRRHRLTETLKTTASPAPPWARGVSASVINAVKVLTHQPPAETARSYELGRQAQLNIYKYTRITRIDVAMAYAEIHVKRPTSPASHSPAVGVSAALWRRFVQESVPGRKYEKEKNRRETDNDTGTLPVLSEFICKPQNRVAFSIAIYDYITSVAGPRESGLRP</sequence>
<name>A0A4C2ADT6_EUMVA</name>
<reference evidence="1 2" key="1">
    <citation type="journal article" date="2019" name="Commun. Biol.">
        <title>The bagworm genome reveals a unique fibroin gene that provides high tensile strength.</title>
        <authorList>
            <person name="Kono N."/>
            <person name="Nakamura H."/>
            <person name="Ohtoshi R."/>
            <person name="Tomita M."/>
            <person name="Numata K."/>
            <person name="Arakawa K."/>
        </authorList>
    </citation>
    <scope>NUCLEOTIDE SEQUENCE [LARGE SCALE GENOMIC DNA]</scope>
</reference>
<evidence type="ECO:0000313" key="1">
    <source>
        <dbReference type="EMBL" id="GBP97165.1"/>
    </source>
</evidence>
<proteinExistence type="predicted"/>
<dbReference type="Proteomes" id="UP000299102">
    <property type="component" value="Unassembled WGS sequence"/>
</dbReference>
<accession>A0A4C2ADT6</accession>
<organism evidence="1 2">
    <name type="scientific">Eumeta variegata</name>
    <name type="common">Bagworm moth</name>
    <name type="synonym">Eumeta japonica</name>
    <dbReference type="NCBI Taxonomy" id="151549"/>
    <lineage>
        <taxon>Eukaryota</taxon>
        <taxon>Metazoa</taxon>
        <taxon>Ecdysozoa</taxon>
        <taxon>Arthropoda</taxon>
        <taxon>Hexapoda</taxon>
        <taxon>Insecta</taxon>
        <taxon>Pterygota</taxon>
        <taxon>Neoptera</taxon>
        <taxon>Endopterygota</taxon>
        <taxon>Lepidoptera</taxon>
        <taxon>Glossata</taxon>
        <taxon>Ditrysia</taxon>
        <taxon>Tineoidea</taxon>
        <taxon>Psychidae</taxon>
        <taxon>Oiketicinae</taxon>
        <taxon>Eumeta</taxon>
    </lineage>
</organism>
<protein>
    <submittedName>
        <fullName evidence="1">Uncharacterized protein</fullName>
    </submittedName>
</protein>
<dbReference type="EMBL" id="BGZK01002885">
    <property type="protein sequence ID" value="GBP97165.1"/>
    <property type="molecule type" value="Genomic_DNA"/>
</dbReference>
<keyword evidence="2" id="KW-1185">Reference proteome</keyword>
<dbReference type="AlphaFoldDB" id="A0A4C2ADT6"/>
<comment type="caution">
    <text evidence="1">The sequence shown here is derived from an EMBL/GenBank/DDBJ whole genome shotgun (WGS) entry which is preliminary data.</text>
</comment>
<evidence type="ECO:0000313" key="2">
    <source>
        <dbReference type="Proteomes" id="UP000299102"/>
    </source>
</evidence>